<dbReference type="PROSITE" id="PS50928">
    <property type="entry name" value="ABC_TM1"/>
    <property type="match status" value="1"/>
</dbReference>
<dbReference type="InterPro" id="IPR000515">
    <property type="entry name" value="MetI-like"/>
</dbReference>
<keyword evidence="4" id="KW-1003">Cell membrane</keyword>
<dbReference type="PANTHER" id="PTHR30614">
    <property type="entry name" value="MEMBRANE COMPONENT OF AMINO ACID ABC TRANSPORTER"/>
    <property type="match status" value="1"/>
</dbReference>
<evidence type="ECO:0000256" key="6">
    <source>
        <dbReference type="ARBA" id="ARBA00022970"/>
    </source>
</evidence>
<evidence type="ECO:0000256" key="1">
    <source>
        <dbReference type="ARBA" id="ARBA00004651"/>
    </source>
</evidence>
<dbReference type="Proteomes" id="UP001524478">
    <property type="component" value="Unassembled WGS sequence"/>
</dbReference>
<comment type="caution">
    <text evidence="11">The sequence shown here is derived from an EMBL/GenBank/DDBJ whole genome shotgun (WGS) entry which is preliminary data.</text>
</comment>
<keyword evidence="3 9" id="KW-0813">Transport</keyword>
<organism evidence="11 12">
    <name type="scientific">Tissierella carlieri</name>
    <dbReference type="NCBI Taxonomy" id="689904"/>
    <lineage>
        <taxon>Bacteria</taxon>
        <taxon>Bacillati</taxon>
        <taxon>Bacillota</taxon>
        <taxon>Tissierellia</taxon>
        <taxon>Tissierellales</taxon>
        <taxon>Tissierellaceae</taxon>
        <taxon>Tissierella</taxon>
    </lineage>
</organism>
<accession>A0ABT1S644</accession>
<dbReference type="NCBIfam" id="TIGR01726">
    <property type="entry name" value="HEQRo_perm_3TM"/>
    <property type="match status" value="1"/>
</dbReference>
<evidence type="ECO:0000256" key="8">
    <source>
        <dbReference type="ARBA" id="ARBA00023136"/>
    </source>
</evidence>
<evidence type="ECO:0000256" key="4">
    <source>
        <dbReference type="ARBA" id="ARBA00022475"/>
    </source>
</evidence>
<evidence type="ECO:0000313" key="11">
    <source>
        <dbReference type="EMBL" id="MCQ4921934.1"/>
    </source>
</evidence>
<comment type="similarity">
    <text evidence="2">Belongs to the binding-protein-dependent transport system permease family. HisMQ subfamily.</text>
</comment>
<evidence type="ECO:0000259" key="10">
    <source>
        <dbReference type="PROSITE" id="PS50928"/>
    </source>
</evidence>
<keyword evidence="8 9" id="KW-0472">Membrane</keyword>
<dbReference type="InterPro" id="IPR043429">
    <property type="entry name" value="ArtM/GltK/GlnP/TcyL/YhdX-like"/>
</dbReference>
<keyword evidence="12" id="KW-1185">Reference proteome</keyword>
<evidence type="ECO:0000256" key="3">
    <source>
        <dbReference type="ARBA" id="ARBA00022448"/>
    </source>
</evidence>
<evidence type="ECO:0000256" key="2">
    <source>
        <dbReference type="ARBA" id="ARBA00010072"/>
    </source>
</evidence>
<keyword evidence="6" id="KW-0029">Amino-acid transport</keyword>
<feature type="domain" description="ABC transmembrane type-1" evidence="10">
    <location>
        <begin position="21"/>
        <end position="220"/>
    </location>
</feature>
<evidence type="ECO:0000313" key="12">
    <source>
        <dbReference type="Proteomes" id="UP001524478"/>
    </source>
</evidence>
<dbReference type="PANTHER" id="PTHR30614:SF20">
    <property type="entry name" value="GLUTAMINE TRANSPORT SYSTEM PERMEASE PROTEIN GLNP"/>
    <property type="match status" value="1"/>
</dbReference>
<name>A0ABT1S644_9FIRM</name>
<sequence>MSFEWILKIISNNGIMFLRGAGMTLIISMVGTIVGFIIGLLIGVIRTVPIPERGVKKIIFKFINAILSIYIEIFRGTPMIVQAMVIYYGSASAFGIDMNRIFAAIFIVSINTGAYMSEIVRGGIVSIDKGQFEAAQAIGMNHIQTMVNVVLPQAIRNILPAMGNEFVINIKDTSVLNVISVTELYFQTKSVAGNNFRYFESFFVACILYFIMTFTVTRILRYIERKLDGPENYIIYANQM</sequence>
<feature type="transmembrane region" description="Helical" evidence="9">
    <location>
        <begin position="202"/>
        <end position="220"/>
    </location>
</feature>
<dbReference type="CDD" id="cd06261">
    <property type="entry name" value="TM_PBP2"/>
    <property type="match status" value="1"/>
</dbReference>
<evidence type="ECO:0000256" key="5">
    <source>
        <dbReference type="ARBA" id="ARBA00022692"/>
    </source>
</evidence>
<dbReference type="Pfam" id="PF00528">
    <property type="entry name" value="BPD_transp_1"/>
    <property type="match status" value="1"/>
</dbReference>
<feature type="transmembrane region" description="Helical" evidence="9">
    <location>
        <begin position="21"/>
        <end position="46"/>
    </location>
</feature>
<keyword evidence="5 9" id="KW-0812">Transmembrane</keyword>
<dbReference type="EMBL" id="JANGAC010000002">
    <property type="protein sequence ID" value="MCQ4921934.1"/>
    <property type="molecule type" value="Genomic_DNA"/>
</dbReference>
<dbReference type="SUPFAM" id="SSF161098">
    <property type="entry name" value="MetI-like"/>
    <property type="match status" value="1"/>
</dbReference>
<evidence type="ECO:0000256" key="9">
    <source>
        <dbReference type="RuleBase" id="RU363032"/>
    </source>
</evidence>
<keyword evidence="7 9" id="KW-1133">Transmembrane helix</keyword>
<dbReference type="RefSeq" id="WP_256310292.1">
    <property type="nucleotide sequence ID" value="NZ_JANGAC010000002.1"/>
</dbReference>
<comment type="subcellular location">
    <subcellularLocation>
        <location evidence="1 9">Cell membrane</location>
        <topology evidence="1 9">Multi-pass membrane protein</topology>
    </subcellularLocation>
</comment>
<reference evidence="11 12" key="1">
    <citation type="submission" date="2022-06" db="EMBL/GenBank/DDBJ databases">
        <title>Isolation of gut microbiota from human fecal samples.</title>
        <authorList>
            <person name="Pamer E.G."/>
            <person name="Barat B."/>
            <person name="Waligurski E."/>
            <person name="Medina S."/>
            <person name="Paddock L."/>
            <person name="Mostad J."/>
        </authorList>
    </citation>
    <scope>NUCLEOTIDE SEQUENCE [LARGE SCALE GENOMIC DNA]</scope>
    <source>
        <strain evidence="11 12">DFI.7.95</strain>
    </source>
</reference>
<gene>
    <name evidence="11" type="ORF">NE686_02450</name>
</gene>
<proteinExistence type="inferred from homology"/>
<evidence type="ECO:0000256" key="7">
    <source>
        <dbReference type="ARBA" id="ARBA00022989"/>
    </source>
</evidence>
<dbReference type="InterPro" id="IPR010065">
    <property type="entry name" value="AA_ABC_transptr_permease_3TM"/>
</dbReference>
<dbReference type="Gene3D" id="1.10.3720.10">
    <property type="entry name" value="MetI-like"/>
    <property type="match status" value="1"/>
</dbReference>
<dbReference type="InterPro" id="IPR035906">
    <property type="entry name" value="MetI-like_sf"/>
</dbReference>
<protein>
    <submittedName>
        <fullName evidence="11">Amino acid ABC transporter permease</fullName>
    </submittedName>
</protein>